<dbReference type="InterPro" id="IPR017452">
    <property type="entry name" value="GPCR_Rhodpsn_7TM"/>
</dbReference>
<keyword evidence="4 9" id="KW-1133">Transmembrane helix</keyword>
<keyword evidence="7" id="KW-0675">Receptor</keyword>
<feature type="transmembrane region" description="Helical" evidence="9">
    <location>
        <begin position="64"/>
        <end position="89"/>
    </location>
</feature>
<dbReference type="STRING" id="568069.A0A1J1IPM8"/>
<evidence type="ECO:0000256" key="5">
    <source>
        <dbReference type="ARBA" id="ARBA00023040"/>
    </source>
</evidence>
<evidence type="ECO:0000256" key="8">
    <source>
        <dbReference type="ARBA" id="ARBA00023224"/>
    </source>
</evidence>
<name>A0A1J1IPM8_9DIPT</name>
<feature type="domain" description="G-protein coupled receptors family 1 profile" evidence="10">
    <location>
        <begin position="80"/>
        <end position="131"/>
    </location>
</feature>
<evidence type="ECO:0000256" key="6">
    <source>
        <dbReference type="ARBA" id="ARBA00023136"/>
    </source>
</evidence>
<evidence type="ECO:0000256" key="9">
    <source>
        <dbReference type="SAM" id="Phobius"/>
    </source>
</evidence>
<dbReference type="GO" id="GO:0016020">
    <property type="term" value="C:membrane"/>
    <property type="evidence" value="ECO:0007669"/>
    <property type="project" value="UniProtKB-SubCell"/>
</dbReference>
<feature type="transmembrane region" description="Helical" evidence="9">
    <location>
        <begin position="101"/>
        <end position="127"/>
    </location>
</feature>
<evidence type="ECO:0000259" key="10">
    <source>
        <dbReference type="PROSITE" id="PS50262"/>
    </source>
</evidence>
<evidence type="ECO:0000256" key="7">
    <source>
        <dbReference type="ARBA" id="ARBA00023170"/>
    </source>
</evidence>
<evidence type="ECO:0000256" key="2">
    <source>
        <dbReference type="ARBA" id="ARBA00010663"/>
    </source>
</evidence>
<evidence type="ECO:0000313" key="11">
    <source>
        <dbReference type="EMBL" id="CRL01046.1"/>
    </source>
</evidence>
<dbReference type="InterPro" id="IPR000276">
    <property type="entry name" value="GPCR_Rhodpsn"/>
</dbReference>
<keyword evidence="5" id="KW-0297">G-protein coupled receptor</keyword>
<keyword evidence="6 9" id="KW-0472">Membrane</keyword>
<keyword evidence="8" id="KW-0807">Transducer</keyword>
<keyword evidence="3 9" id="KW-0812">Transmembrane</keyword>
<dbReference type="OrthoDB" id="5975505at2759"/>
<comment type="similarity">
    <text evidence="2">Belongs to the G-protein coupled receptor 1 family.</text>
</comment>
<evidence type="ECO:0000256" key="1">
    <source>
        <dbReference type="ARBA" id="ARBA00004141"/>
    </source>
</evidence>
<dbReference type="PROSITE" id="PS50262">
    <property type="entry name" value="G_PROTEIN_RECEP_F1_2"/>
    <property type="match status" value="1"/>
</dbReference>
<evidence type="ECO:0000256" key="3">
    <source>
        <dbReference type="ARBA" id="ARBA00022692"/>
    </source>
</evidence>
<reference evidence="11 12" key="1">
    <citation type="submission" date="2015-04" db="EMBL/GenBank/DDBJ databases">
        <authorList>
            <person name="Syromyatnikov M.Y."/>
            <person name="Popov V.N."/>
        </authorList>
    </citation>
    <scope>NUCLEOTIDE SEQUENCE [LARGE SCALE GENOMIC DNA]</scope>
</reference>
<keyword evidence="12" id="KW-1185">Reference proteome</keyword>
<comment type="subcellular location">
    <subcellularLocation>
        <location evidence="1">Membrane</location>
        <topology evidence="1">Multi-pass membrane protein</topology>
    </subcellularLocation>
</comment>
<protein>
    <submittedName>
        <fullName evidence="11">CLUMA_CG014235, isoform A</fullName>
    </submittedName>
</protein>
<dbReference type="Gene3D" id="1.20.1070.10">
    <property type="entry name" value="Rhodopsin 7-helix transmembrane proteins"/>
    <property type="match status" value="1"/>
</dbReference>
<dbReference type="EMBL" id="CVRI01000055">
    <property type="protein sequence ID" value="CRL01046.1"/>
    <property type="molecule type" value="Genomic_DNA"/>
</dbReference>
<dbReference type="Proteomes" id="UP000183832">
    <property type="component" value="Unassembled WGS sequence"/>
</dbReference>
<dbReference type="Pfam" id="PF00001">
    <property type="entry name" value="7tm_1"/>
    <property type="match status" value="1"/>
</dbReference>
<dbReference type="GO" id="GO:0004930">
    <property type="term" value="F:G protein-coupled receptor activity"/>
    <property type="evidence" value="ECO:0007669"/>
    <property type="project" value="UniProtKB-KW"/>
</dbReference>
<dbReference type="SUPFAM" id="SSF81321">
    <property type="entry name" value="Family A G protein-coupled receptor-like"/>
    <property type="match status" value="1"/>
</dbReference>
<dbReference type="AlphaFoldDB" id="A0A1J1IPM8"/>
<dbReference type="PANTHER" id="PTHR24235:SF29">
    <property type="entry name" value="GH23382P"/>
    <property type="match status" value="1"/>
</dbReference>
<sequence length="131" mass="14712">MSQKVSQKTSLEGDDYAIDYPFSMASNNTSIVNFAQMNTDSMYDENFNDSMAYQLLRHSSTTSIIYCIAYTLVFSVGLVGNLFVISVVFRVPRMRTVTNLFIANLAIADVLVIVFCVPATLMSNLFVRKYT</sequence>
<dbReference type="PANTHER" id="PTHR24235">
    <property type="entry name" value="NEUROPEPTIDE Y RECEPTOR"/>
    <property type="match status" value="1"/>
</dbReference>
<proteinExistence type="inferred from homology"/>
<evidence type="ECO:0000313" key="12">
    <source>
        <dbReference type="Proteomes" id="UP000183832"/>
    </source>
</evidence>
<evidence type="ECO:0000256" key="4">
    <source>
        <dbReference type="ARBA" id="ARBA00022989"/>
    </source>
</evidence>
<gene>
    <name evidence="11" type="ORF">CLUMA_CG014235</name>
</gene>
<dbReference type="PRINTS" id="PR00237">
    <property type="entry name" value="GPCRRHODOPSN"/>
</dbReference>
<organism evidence="11 12">
    <name type="scientific">Clunio marinus</name>
    <dbReference type="NCBI Taxonomy" id="568069"/>
    <lineage>
        <taxon>Eukaryota</taxon>
        <taxon>Metazoa</taxon>
        <taxon>Ecdysozoa</taxon>
        <taxon>Arthropoda</taxon>
        <taxon>Hexapoda</taxon>
        <taxon>Insecta</taxon>
        <taxon>Pterygota</taxon>
        <taxon>Neoptera</taxon>
        <taxon>Endopterygota</taxon>
        <taxon>Diptera</taxon>
        <taxon>Nematocera</taxon>
        <taxon>Chironomoidea</taxon>
        <taxon>Chironomidae</taxon>
        <taxon>Clunio</taxon>
    </lineage>
</organism>
<accession>A0A1J1IPM8</accession>